<dbReference type="InterPro" id="IPR050096">
    <property type="entry name" value="Bacterial_rp_bL28"/>
</dbReference>
<keyword evidence="2 5" id="KW-0689">Ribosomal protein</keyword>
<gene>
    <name evidence="5 6" type="primary">rpmB</name>
    <name evidence="6" type="ORF">FYJ80_07780</name>
</gene>
<dbReference type="Proteomes" id="UP000460549">
    <property type="component" value="Unassembled WGS sequence"/>
</dbReference>
<dbReference type="InterPro" id="IPR037147">
    <property type="entry name" value="Ribosomal_bL28_sf"/>
</dbReference>
<dbReference type="RefSeq" id="WP_154425709.1">
    <property type="nucleotide sequence ID" value="NZ_JAQYGB010000006.1"/>
</dbReference>
<proteinExistence type="inferred from homology"/>
<comment type="similarity">
    <text evidence="1 5">Belongs to the bacterial ribosomal protein bL28 family.</text>
</comment>
<dbReference type="InterPro" id="IPR034704">
    <property type="entry name" value="Ribosomal_bL28/bL31-like_sf"/>
</dbReference>
<dbReference type="SUPFAM" id="SSF143800">
    <property type="entry name" value="L28p-like"/>
    <property type="match status" value="1"/>
</dbReference>
<evidence type="ECO:0000256" key="2">
    <source>
        <dbReference type="ARBA" id="ARBA00022980"/>
    </source>
</evidence>
<dbReference type="PANTHER" id="PTHR39080:SF1">
    <property type="entry name" value="LARGE RIBOSOMAL SUBUNIT PROTEIN BL28A"/>
    <property type="match status" value="1"/>
</dbReference>
<evidence type="ECO:0000313" key="7">
    <source>
        <dbReference type="Proteomes" id="UP000460549"/>
    </source>
</evidence>
<dbReference type="AlphaFoldDB" id="A0A7X2PD52"/>
<evidence type="ECO:0000256" key="4">
    <source>
        <dbReference type="ARBA" id="ARBA00035174"/>
    </source>
</evidence>
<dbReference type="GO" id="GO:0005840">
    <property type="term" value="C:ribosome"/>
    <property type="evidence" value="ECO:0007669"/>
    <property type="project" value="UniProtKB-KW"/>
</dbReference>
<dbReference type="InterPro" id="IPR001383">
    <property type="entry name" value="Ribosomal_bL28_bact-type"/>
</dbReference>
<evidence type="ECO:0000256" key="1">
    <source>
        <dbReference type="ARBA" id="ARBA00008760"/>
    </source>
</evidence>
<dbReference type="PANTHER" id="PTHR39080">
    <property type="entry name" value="50S RIBOSOMAL PROTEIN L28"/>
    <property type="match status" value="1"/>
</dbReference>
<dbReference type="GO" id="GO:1990904">
    <property type="term" value="C:ribonucleoprotein complex"/>
    <property type="evidence" value="ECO:0007669"/>
    <property type="project" value="UniProtKB-KW"/>
</dbReference>
<name>A0A7X2PD52_9SPIO</name>
<dbReference type="GO" id="GO:0006412">
    <property type="term" value="P:translation"/>
    <property type="evidence" value="ECO:0007669"/>
    <property type="project" value="UniProtKB-UniRule"/>
</dbReference>
<dbReference type="NCBIfam" id="TIGR00009">
    <property type="entry name" value="L28"/>
    <property type="match status" value="1"/>
</dbReference>
<dbReference type="EMBL" id="VUNN01000015">
    <property type="protein sequence ID" value="MSU06674.1"/>
    <property type="molecule type" value="Genomic_DNA"/>
</dbReference>
<reference evidence="6 7" key="1">
    <citation type="submission" date="2019-08" db="EMBL/GenBank/DDBJ databases">
        <title>In-depth cultivation of the pig gut microbiome towards novel bacterial diversity and tailored functional studies.</title>
        <authorList>
            <person name="Wylensek D."/>
            <person name="Hitch T.C.A."/>
            <person name="Clavel T."/>
        </authorList>
    </citation>
    <scope>NUCLEOTIDE SEQUENCE [LARGE SCALE GENOMIC DNA]</scope>
    <source>
        <strain evidence="6 7">NM-380-WT-3C1</strain>
    </source>
</reference>
<keyword evidence="3 5" id="KW-0687">Ribonucleoprotein</keyword>
<evidence type="ECO:0000256" key="3">
    <source>
        <dbReference type="ARBA" id="ARBA00023274"/>
    </source>
</evidence>
<dbReference type="HAMAP" id="MF_00373">
    <property type="entry name" value="Ribosomal_bL28"/>
    <property type="match status" value="1"/>
</dbReference>
<dbReference type="GO" id="GO:0003735">
    <property type="term" value="F:structural constituent of ribosome"/>
    <property type="evidence" value="ECO:0007669"/>
    <property type="project" value="InterPro"/>
</dbReference>
<dbReference type="Pfam" id="PF00830">
    <property type="entry name" value="Ribosomal_L28"/>
    <property type="match status" value="1"/>
</dbReference>
<protein>
    <recommendedName>
        <fullName evidence="4 5">Large ribosomal subunit protein bL28</fullName>
    </recommendedName>
</protein>
<evidence type="ECO:0000313" key="6">
    <source>
        <dbReference type="EMBL" id="MSU06674.1"/>
    </source>
</evidence>
<keyword evidence="7" id="KW-1185">Reference proteome</keyword>
<dbReference type="InterPro" id="IPR026569">
    <property type="entry name" value="Ribosomal_bL28"/>
</dbReference>
<accession>A0A7X2PD52</accession>
<evidence type="ECO:0000256" key="5">
    <source>
        <dbReference type="HAMAP-Rule" id="MF_00373"/>
    </source>
</evidence>
<comment type="caution">
    <text evidence="6">The sequence shown here is derived from an EMBL/GenBank/DDBJ whole genome shotgun (WGS) entry which is preliminary data.</text>
</comment>
<organism evidence="6 7">
    <name type="scientific">Bullifex porci</name>
    <dbReference type="NCBI Taxonomy" id="2606638"/>
    <lineage>
        <taxon>Bacteria</taxon>
        <taxon>Pseudomonadati</taxon>
        <taxon>Spirochaetota</taxon>
        <taxon>Spirochaetia</taxon>
        <taxon>Spirochaetales</taxon>
        <taxon>Spirochaetaceae</taxon>
        <taxon>Bullifex</taxon>
    </lineage>
</organism>
<dbReference type="Gene3D" id="2.30.170.40">
    <property type="entry name" value="Ribosomal protein L28/L24"/>
    <property type="match status" value="1"/>
</dbReference>
<sequence length="76" mass="8282">MARRCDICGKGTVAGQVVPRKGQAKKDGGVGQHIGVTKKREFRPNLVTIKTMINGTPKTIKVCTRCLRSGKFQKVV</sequence>